<name>A0AAU8CZ10_9HYPH</name>
<reference evidence="3" key="1">
    <citation type="submission" date="2024-06" db="EMBL/GenBank/DDBJ databases">
        <title>Mesorhizobium karijinii sp. nov., a symbiont of the iconic Swainsona formosa from arid Australia.</title>
        <authorList>
            <person name="Hill Y.J."/>
            <person name="Watkin E.L.J."/>
            <person name="O'Hara G.W."/>
            <person name="Terpolilli J."/>
            <person name="Tye M.L."/>
            <person name="Kohlmeier M.G."/>
        </authorList>
    </citation>
    <scope>NUCLEOTIDE SEQUENCE</scope>
    <source>
        <strain evidence="3">WSM2240</strain>
        <plasmid evidence="3">pMk2240A</plasmid>
    </source>
</reference>
<dbReference type="InterPro" id="IPR008613">
    <property type="entry name" value="Excalibur_Ca-bd_domain"/>
</dbReference>
<feature type="domain" description="Excalibur calcium-binding" evidence="2">
    <location>
        <begin position="2"/>
        <end position="31"/>
    </location>
</feature>
<keyword evidence="3" id="KW-0614">Plasmid</keyword>
<dbReference type="AlphaFoldDB" id="A0AAU8CZ10"/>
<evidence type="ECO:0000259" key="2">
    <source>
        <dbReference type="Pfam" id="PF05901"/>
    </source>
</evidence>
<feature type="compositionally biased region" description="Low complexity" evidence="1">
    <location>
        <begin position="1"/>
        <end position="13"/>
    </location>
</feature>
<evidence type="ECO:0000313" key="3">
    <source>
        <dbReference type="EMBL" id="XCG52114.1"/>
    </source>
</evidence>
<gene>
    <name evidence="3" type="ORF">ABVK50_31910</name>
</gene>
<protein>
    <submittedName>
        <fullName evidence="3">Excalibur calcium-binding domain-containing protein</fullName>
    </submittedName>
</protein>
<sequence>MARAVGVAPARRGQPSYWPSHDADWDGVTCEPWNGR</sequence>
<feature type="region of interest" description="Disordered" evidence="1">
    <location>
        <begin position="1"/>
        <end position="36"/>
    </location>
</feature>
<dbReference type="EMBL" id="CP159256">
    <property type="protein sequence ID" value="XCG52114.1"/>
    <property type="molecule type" value="Genomic_DNA"/>
</dbReference>
<dbReference type="RefSeq" id="WP_353646322.1">
    <property type="nucleotide sequence ID" value="NZ_CP159256.1"/>
</dbReference>
<dbReference type="Pfam" id="PF05901">
    <property type="entry name" value="Excalibur"/>
    <property type="match status" value="1"/>
</dbReference>
<accession>A0AAU8CZ10</accession>
<evidence type="ECO:0000256" key="1">
    <source>
        <dbReference type="SAM" id="MobiDB-lite"/>
    </source>
</evidence>
<geneLocation type="plasmid" evidence="3">
    <name>pMk2240A</name>
</geneLocation>
<organism evidence="3">
    <name type="scientific">Mesorhizobium sp. WSM2240</name>
    <dbReference type="NCBI Taxonomy" id="3228851"/>
    <lineage>
        <taxon>Bacteria</taxon>
        <taxon>Pseudomonadati</taxon>
        <taxon>Pseudomonadota</taxon>
        <taxon>Alphaproteobacteria</taxon>
        <taxon>Hyphomicrobiales</taxon>
        <taxon>Phyllobacteriaceae</taxon>
        <taxon>Mesorhizobium</taxon>
    </lineage>
</organism>
<proteinExistence type="predicted"/>